<evidence type="ECO:0000313" key="8">
    <source>
        <dbReference type="Proteomes" id="UP000198723"/>
    </source>
</evidence>
<dbReference type="PANTHER" id="PTHR10996">
    <property type="entry name" value="2-HYDROXYACID DEHYDROGENASE-RELATED"/>
    <property type="match status" value="1"/>
</dbReference>
<dbReference type="RefSeq" id="WP_092750123.1">
    <property type="nucleotide sequence ID" value="NZ_FMAJ01000004.1"/>
</dbReference>
<dbReference type="InterPro" id="IPR006140">
    <property type="entry name" value="D-isomer_DH_NAD-bd"/>
</dbReference>
<dbReference type="AlphaFoldDB" id="A0A1C3Y1F7"/>
<sequence>MPDVEILMAGAYPEWDMVDLEATYRIHRLWEAADRQELISKVGSNIRAIATRGELGASADLMKQLPKLEIVSCYGVGTDAVDLSYARANGIRVTNTPDVLTEDVADIAIGLLLSTARQIPQADVFVRTGQWGNVPMPLVTRVSGKKVGIVGMGRIGKAIARRVAAFGCDISYFARNRDQDVAYGYEANLVALAKWADFLIVIVPGGAATMKIINAEVLEALGPEGMLINVSRGTTVDEEALIAALQNRTIQAAGLDVFLNEPKIDARFLTLPNVVLQPHHGSGTIETRKAMGQLVRDNLAAHFAGRALPTAVV</sequence>
<dbReference type="SUPFAM" id="SSF52283">
    <property type="entry name" value="Formate/glycerate dehydrogenase catalytic domain-like"/>
    <property type="match status" value="1"/>
</dbReference>
<name>A0A1C3Y1F7_9HYPH</name>
<feature type="domain" description="D-isomer specific 2-hydroxyacid dehydrogenase catalytic" evidence="5">
    <location>
        <begin position="28"/>
        <end position="312"/>
    </location>
</feature>
<accession>A0A1C3Y1F7</accession>
<evidence type="ECO:0000256" key="2">
    <source>
        <dbReference type="ARBA" id="ARBA00023002"/>
    </source>
</evidence>
<keyword evidence="2 4" id="KW-0560">Oxidoreductase</keyword>
<dbReference type="Pfam" id="PF00389">
    <property type="entry name" value="2-Hacid_dh"/>
    <property type="match status" value="1"/>
</dbReference>
<dbReference type="PANTHER" id="PTHR10996:SF178">
    <property type="entry name" value="2-HYDROXYACID DEHYDROGENASE YGL185C-RELATED"/>
    <property type="match status" value="1"/>
</dbReference>
<gene>
    <name evidence="7" type="ORF">GA0061105_104235</name>
</gene>
<organism evidence="7 8">
    <name type="scientific">Rhizobium aethiopicum</name>
    <dbReference type="NCBI Taxonomy" id="1138170"/>
    <lineage>
        <taxon>Bacteria</taxon>
        <taxon>Pseudomonadati</taxon>
        <taxon>Pseudomonadota</taxon>
        <taxon>Alphaproteobacteria</taxon>
        <taxon>Hyphomicrobiales</taxon>
        <taxon>Rhizobiaceae</taxon>
        <taxon>Rhizobium/Agrobacterium group</taxon>
        <taxon>Rhizobium</taxon>
    </lineage>
</organism>
<evidence type="ECO:0000259" key="6">
    <source>
        <dbReference type="Pfam" id="PF02826"/>
    </source>
</evidence>
<dbReference type="GO" id="GO:0030267">
    <property type="term" value="F:glyoxylate reductase (NADPH) activity"/>
    <property type="evidence" value="ECO:0007669"/>
    <property type="project" value="TreeGrafter"/>
</dbReference>
<dbReference type="Pfam" id="PF02826">
    <property type="entry name" value="2-Hacid_dh_C"/>
    <property type="match status" value="1"/>
</dbReference>
<dbReference type="InterPro" id="IPR036291">
    <property type="entry name" value="NAD(P)-bd_dom_sf"/>
</dbReference>
<dbReference type="Proteomes" id="UP000198723">
    <property type="component" value="Unassembled WGS sequence"/>
</dbReference>
<dbReference type="GO" id="GO:0005829">
    <property type="term" value="C:cytosol"/>
    <property type="evidence" value="ECO:0007669"/>
    <property type="project" value="TreeGrafter"/>
</dbReference>
<dbReference type="FunFam" id="3.40.50.720:FF:000213">
    <property type="entry name" value="Putative 2-hydroxyacid dehydrogenase"/>
    <property type="match status" value="1"/>
</dbReference>
<evidence type="ECO:0000313" key="7">
    <source>
        <dbReference type="EMBL" id="SCB58309.1"/>
    </source>
</evidence>
<dbReference type="GO" id="GO:0051287">
    <property type="term" value="F:NAD binding"/>
    <property type="evidence" value="ECO:0007669"/>
    <property type="project" value="InterPro"/>
</dbReference>
<evidence type="ECO:0000256" key="1">
    <source>
        <dbReference type="ARBA" id="ARBA00022857"/>
    </source>
</evidence>
<evidence type="ECO:0000256" key="4">
    <source>
        <dbReference type="RuleBase" id="RU003719"/>
    </source>
</evidence>
<evidence type="ECO:0000256" key="3">
    <source>
        <dbReference type="ARBA" id="ARBA00023027"/>
    </source>
</evidence>
<dbReference type="Gene3D" id="3.40.50.720">
    <property type="entry name" value="NAD(P)-binding Rossmann-like Domain"/>
    <property type="match status" value="2"/>
</dbReference>
<dbReference type="GO" id="GO:0016618">
    <property type="term" value="F:hydroxypyruvate reductase [NAD(P)H] activity"/>
    <property type="evidence" value="ECO:0007669"/>
    <property type="project" value="TreeGrafter"/>
</dbReference>
<dbReference type="InterPro" id="IPR050223">
    <property type="entry name" value="D-isomer_2-hydroxyacid_DH"/>
</dbReference>
<keyword evidence="1" id="KW-0521">NADP</keyword>
<proteinExistence type="inferred from homology"/>
<dbReference type="CDD" id="cd12156">
    <property type="entry name" value="HPPR"/>
    <property type="match status" value="1"/>
</dbReference>
<dbReference type="EMBL" id="FMAJ01000004">
    <property type="protein sequence ID" value="SCB58309.1"/>
    <property type="molecule type" value="Genomic_DNA"/>
</dbReference>
<protein>
    <submittedName>
        <fullName evidence="7">D-3-phosphoglycerate dehydrogenase</fullName>
    </submittedName>
</protein>
<reference evidence="7 8" key="1">
    <citation type="submission" date="2016-08" db="EMBL/GenBank/DDBJ databases">
        <authorList>
            <person name="Seilhamer J.J."/>
        </authorList>
    </citation>
    <scope>NUCLEOTIDE SEQUENCE [LARGE SCALE GENOMIC DNA]</scope>
    <source>
        <strain evidence="7 8">HBR26</strain>
    </source>
</reference>
<dbReference type="STRING" id="1138170.GA0061105_104235"/>
<dbReference type="SUPFAM" id="SSF51735">
    <property type="entry name" value="NAD(P)-binding Rossmann-fold domains"/>
    <property type="match status" value="1"/>
</dbReference>
<comment type="similarity">
    <text evidence="4">Belongs to the D-isomer specific 2-hydroxyacid dehydrogenase family.</text>
</comment>
<evidence type="ECO:0000259" key="5">
    <source>
        <dbReference type="Pfam" id="PF00389"/>
    </source>
</evidence>
<keyword evidence="3" id="KW-0520">NAD</keyword>
<feature type="domain" description="D-isomer specific 2-hydroxyacid dehydrogenase NAD-binding" evidence="6">
    <location>
        <begin position="109"/>
        <end position="281"/>
    </location>
</feature>
<dbReference type="InterPro" id="IPR006139">
    <property type="entry name" value="D-isomer_2_OHA_DH_cat_dom"/>
</dbReference>